<dbReference type="SUPFAM" id="SSF56059">
    <property type="entry name" value="Glutathione synthetase ATP-binding domain-like"/>
    <property type="match status" value="1"/>
</dbReference>
<gene>
    <name evidence="3" type="ORF">V5E97_16625</name>
</gene>
<dbReference type="InterPro" id="IPR025841">
    <property type="entry name" value="CP_ATPgrasp_2"/>
</dbReference>
<evidence type="ECO:0000313" key="3">
    <source>
        <dbReference type="EMBL" id="XBH08340.1"/>
    </source>
</evidence>
<accession>A0AAU7CTC9</accession>
<dbReference type="RefSeq" id="WP_406701173.1">
    <property type="nucleotide sequence ID" value="NZ_CP155447.1"/>
</dbReference>
<proteinExistence type="predicted"/>
<dbReference type="PANTHER" id="PTHR34595:SF7">
    <property type="entry name" value="SLL1039 PROTEIN"/>
    <property type="match status" value="1"/>
</dbReference>
<organism evidence="3">
    <name type="scientific">Singulisphaera sp. Ch08</name>
    <dbReference type="NCBI Taxonomy" id="3120278"/>
    <lineage>
        <taxon>Bacteria</taxon>
        <taxon>Pseudomonadati</taxon>
        <taxon>Planctomycetota</taxon>
        <taxon>Planctomycetia</taxon>
        <taxon>Isosphaerales</taxon>
        <taxon>Isosphaeraceae</taxon>
        <taxon>Singulisphaera</taxon>
    </lineage>
</organism>
<dbReference type="PANTHER" id="PTHR34595">
    <property type="entry name" value="BLR5612 PROTEIN"/>
    <property type="match status" value="1"/>
</dbReference>
<dbReference type="PIRSF" id="PIRSF005522">
    <property type="entry name" value="UCP005522"/>
    <property type="match status" value="1"/>
</dbReference>
<reference evidence="3" key="1">
    <citation type="submission" date="2024-05" db="EMBL/GenBank/DDBJ databases">
        <title>Planctomycetes of the genus Singulisphaera possess chitinolytic capabilities.</title>
        <authorList>
            <person name="Ivanova A."/>
        </authorList>
    </citation>
    <scope>NUCLEOTIDE SEQUENCE</scope>
    <source>
        <strain evidence="3">Ch08T</strain>
    </source>
</reference>
<dbReference type="AlphaFoldDB" id="A0AAU7CTC9"/>
<evidence type="ECO:0000256" key="1">
    <source>
        <dbReference type="SAM" id="MobiDB-lite"/>
    </source>
</evidence>
<feature type="region of interest" description="Disordered" evidence="1">
    <location>
        <begin position="466"/>
        <end position="498"/>
    </location>
</feature>
<name>A0AAU7CTC9_9BACT</name>
<protein>
    <submittedName>
        <fullName evidence="3">Circularly permuted type 2 ATP-grasp protein</fullName>
    </submittedName>
</protein>
<sequence>MRHGAVTSLFGDYAMTGFDEMFVGAGQVRPHYAALLESLAMLGPAELERRRRAADLLMRHQGITFTVYGRDQGVERIIPFDPVPRLIADEEWRLIERGLTQRVRALNLFVHDIYHKRQILRDQVIPAELILGASSYRRECVGLRVPRDIYIHISGIDLIRDANGQYLVLEDNGRTPSGVSYVLKNRQVMKQVFPFLFEQYNVRPNDDYAANLLAMLRSIAPEGCDDPMVVVLTPGAHNSAYYEHTYLARQMGVELVEGRDLFLDNGQVLMRTIRGPKRVDVIYRRIDDDFIDPLTFRRDSQLGVAGLVGACRAGQVGLANAMGTGVADDKGVYPFVPDIIRYYLKEDPILENVETFRPQVPAHRQHILANLNSLVVKAVDGSGGYGMLIGPASTAAQREEFAAKIEANPRGYIAQPTISLSQHPTFVGDHLEGRHIDLRPFVLYGEEIKVMAGGLTRVALPRGSLVVNSSQGGGTKDTWVLRGKPPVPSPAPSDQGAA</sequence>
<dbReference type="InterPro" id="IPR016450">
    <property type="entry name" value="UCP005522"/>
</dbReference>
<dbReference type="EMBL" id="CP155447">
    <property type="protein sequence ID" value="XBH08340.1"/>
    <property type="molecule type" value="Genomic_DNA"/>
</dbReference>
<dbReference type="Gene3D" id="3.40.50.11290">
    <property type="match status" value="1"/>
</dbReference>
<dbReference type="Pfam" id="PF14403">
    <property type="entry name" value="CP_ATPgrasp_2"/>
    <property type="match status" value="1"/>
</dbReference>
<dbReference type="Gene3D" id="3.30.1490.270">
    <property type="match status" value="1"/>
</dbReference>
<dbReference type="InterPro" id="IPR051680">
    <property type="entry name" value="ATP-dep_Glu-Cys_Ligase-2"/>
</dbReference>
<feature type="domain" description="Circularly permuted ATP-grasp type 2" evidence="2">
    <location>
        <begin position="84"/>
        <end position="459"/>
    </location>
</feature>
<evidence type="ECO:0000259" key="2">
    <source>
        <dbReference type="Pfam" id="PF14403"/>
    </source>
</evidence>